<proteinExistence type="predicted"/>
<dbReference type="EMBL" id="RWIT01000002">
    <property type="protein sequence ID" value="RSK50119.1"/>
    <property type="molecule type" value="Genomic_DNA"/>
</dbReference>
<organism evidence="1 2">
    <name type="scientific">Hymenobacter rigui</name>
    <dbReference type="NCBI Taxonomy" id="334424"/>
    <lineage>
        <taxon>Bacteria</taxon>
        <taxon>Pseudomonadati</taxon>
        <taxon>Bacteroidota</taxon>
        <taxon>Cytophagia</taxon>
        <taxon>Cytophagales</taxon>
        <taxon>Hymenobacteraceae</taxon>
        <taxon>Hymenobacter</taxon>
    </lineage>
</organism>
<accession>A0A428KU20</accession>
<sequence>MERISLFRQKNASEVFDNYLEIIKKEVSEKPNDYVLNIDYEEWLRYITDRFEQKPLIIYPERITTSFAGKGQRSVSGVWGPYEAETTRIDISLPFTGTSYLFYLQPSTYTLNSVKATVEARGNDSGIVTHTLELTEQNTEAFNASKQSFLAYVADNIPSINREAEIFNTKIRYTFSTSYEARKQKALSENTFFESIGIQINNDTESLYQSIAPAKKRVPEPQLDEAVPKKYTPNPSLDDAFYKDIINVIYTTYKSVEKKPSVYKVKDEEELRDYILPLLETRYESSTVTGETFNKGGKTDILVRYKDNSNLFVAECKYWKGESGFLETINQLFDRYLTWRDSKTALIFFVKNKEFSKVLTAIRDAVKKHPYFVRENGGRGESSFSYIFHFPTDTGKLVYTEVMAFHFPE</sequence>
<dbReference type="Proteomes" id="UP000273500">
    <property type="component" value="Unassembled WGS sequence"/>
</dbReference>
<dbReference type="AlphaFoldDB" id="A0A428KU20"/>
<protein>
    <submittedName>
        <fullName evidence="1">Uncharacterized protein</fullName>
    </submittedName>
</protein>
<reference evidence="1 2" key="1">
    <citation type="submission" date="2018-12" db="EMBL/GenBank/DDBJ databases">
        <authorList>
            <person name="Feng G."/>
            <person name="Zhu H."/>
        </authorList>
    </citation>
    <scope>NUCLEOTIDE SEQUENCE [LARGE SCALE GENOMIC DNA]</scope>
    <source>
        <strain evidence="1 2">KCTC 12533</strain>
    </source>
</reference>
<comment type="caution">
    <text evidence="1">The sequence shown here is derived from an EMBL/GenBank/DDBJ whole genome shotgun (WGS) entry which is preliminary data.</text>
</comment>
<dbReference type="RefSeq" id="WP_125418817.1">
    <property type="nucleotide sequence ID" value="NZ_RWIT01000002.1"/>
</dbReference>
<name>A0A428KU20_9BACT</name>
<evidence type="ECO:0000313" key="2">
    <source>
        <dbReference type="Proteomes" id="UP000273500"/>
    </source>
</evidence>
<evidence type="ECO:0000313" key="1">
    <source>
        <dbReference type="EMBL" id="RSK50119.1"/>
    </source>
</evidence>
<dbReference type="OrthoDB" id="5447244at2"/>
<gene>
    <name evidence="1" type="ORF">EI291_05560</name>
</gene>
<keyword evidence="2" id="KW-1185">Reference proteome</keyword>